<evidence type="ECO:0000313" key="3">
    <source>
        <dbReference type="Proteomes" id="UP000092460"/>
    </source>
</evidence>
<dbReference type="VEuPathDB" id="VectorBase:GPPI039113"/>
<dbReference type="Proteomes" id="UP000092460">
    <property type="component" value="Unassembled WGS sequence"/>
</dbReference>
<evidence type="ECO:0000256" key="1">
    <source>
        <dbReference type="SAM" id="MobiDB-lite"/>
    </source>
</evidence>
<keyword evidence="3" id="KW-1185">Reference proteome</keyword>
<sequence>MIGTMDTRSYASTATGRSDFVTPELTPEQHKLLLELRRRRQEILLEIQSERKYVKFFYEEENRELCGKTYNTFDLFEIPEAK</sequence>
<name>A0A1B0BSC2_9MUSC</name>
<dbReference type="AlphaFoldDB" id="A0A1B0BSC2"/>
<accession>A0A1B0BSC2</accession>
<reference evidence="2" key="2">
    <citation type="submission" date="2020-05" db="UniProtKB">
        <authorList>
            <consortium name="EnsemblMetazoa"/>
        </authorList>
    </citation>
    <scope>IDENTIFICATION</scope>
    <source>
        <strain evidence="2">IAEA</strain>
    </source>
</reference>
<feature type="region of interest" description="Disordered" evidence="1">
    <location>
        <begin position="1"/>
        <end position="21"/>
    </location>
</feature>
<proteinExistence type="predicted"/>
<dbReference type="EMBL" id="JXJN01019656">
    <property type="status" value="NOT_ANNOTATED_CDS"/>
    <property type="molecule type" value="Genomic_DNA"/>
</dbReference>
<dbReference type="EnsemblMetazoa" id="GPPI039113-RA">
    <property type="protein sequence ID" value="GPPI039113-PA"/>
    <property type="gene ID" value="GPPI039113"/>
</dbReference>
<feature type="compositionally biased region" description="Polar residues" evidence="1">
    <location>
        <begin position="1"/>
        <end position="16"/>
    </location>
</feature>
<evidence type="ECO:0000313" key="2">
    <source>
        <dbReference type="EnsemblMetazoa" id="GPPI039113-PA"/>
    </source>
</evidence>
<organism evidence="2 3">
    <name type="scientific">Glossina palpalis gambiensis</name>
    <dbReference type="NCBI Taxonomy" id="67801"/>
    <lineage>
        <taxon>Eukaryota</taxon>
        <taxon>Metazoa</taxon>
        <taxon>Ecdysozoa</taxon>
        <taxon>Arthropoda</taxon>
        <taxon>Hexapoda</taxon>
        <taxon>Insecta</taxon>
        <taxon>Pterygota</taxon>
        <taxon>Neoptera</taxon>
        <taxon>Endopterygota</taxon>
        <taxon>Diptera</taxon>
        <taxon>Brachycera</taxon>
        <taxon>Muscomorpha</taxon>
        <taxon>Hippoboscoidea</taxon>
        <taxon>Glossinidae</taxon>
        <taxon>Glossina</taxon>
    </lineage>
</organism>
<reference evidence="3" key="1">
    <citation type="submission" date="2015-01" db="EMBL/GenBank/DDBJ databases">
        <authorList>
            <person name="Aksoy S."/>
            <person name="Warren W."/>
            <person name="Wilson R.K."/>
        </authorList>
    </citation>
    <scope>NUCLEOTIDE SEQUENCE [LARGE SCALE GENOMIC DNA]</scope>
    <source>
        <strain evidence="3">IAEA</strain>
    </source>
</reference>
<protein>
    <submittedName>
        <fullName evidence="2">Uncharacterized protein</fullName>
    </submittedName>
</protein>
<dbReference type="EMBL" id="JXJN01019657">
    <property type="status" value="NOT_ANNOTATED_CDS"/>
    <property type="molecule type" value="Genomic_DNA"/>
</dbReference>